<dbReference type="Proteomes" id="UP001456344">
    <property type="component" value="Chromosome"/>
</dbReference>
<proteinExistence type="predicted"/>
<sequence length="95" mass="10290">MIAALAPDSIQRHSQPARLPALPEPSLPVESGPELLIGAVRIDRTGRVNERLLLRALGWHPGRRLSLDTLRGLIVIAPDKSSQHVGSLAIKRQAP</sequence>
<accession>A0ACD5BJW2</accession>
<name>A0ACD5BJW2_9PSEU</name>
<evidence type="ECO:0000313" key="2">
    <source>
        <dbReference type="Proteomes" id="UP001456344"/>
    </source>
</evidence>
<keyword evidence="2" id="KW-1185">Reference proteome</keyword>
<dbReference type="EMBL" id="CP150484">
    <property type="protein sequence ID" value="WYW19532.1"/>
    <property type="molecule type" value="Genomic_DNA"/>
</dbReference>
<reference evidence="1" key="1">
    <citation type="submission" date="2023-10" db="EMBL/GenBank/DDBJ databases">
        <title>Whole genome sequencing of actinobacterial strain Amycolatopsis sp. (BCA-696) identifies the underlying plant growth-promoting genes.</title>
        <authorList>
            <person name="Gandham P."/>
            <person name="Vadla N."/>
            <person name="Saji A."/>
            <person name="Srinivas V."/>
            <person name="Ruperao P."/>
            <person name="Selvanayagam S."/>
            <person name="Saxena R.K."/>
            <person name="Rathore A."/>
            <person name="Gopalakrishnan S."/>
            <person name="Thakur V."/>
        </authorList>
    </citation>
    <scope>NUCLEOTIDE SEQUENCE</scope>
    <source>
        <strain evidence="1">BCA-696</strain>
    </source>
</reference>
<organism evidence="1 2">
    <name type="scientific">Amycolatopsis coloradensis</name>
    <dbReference type="NCBI Taxonomy" id="76021"/>
    <lineage>
        <taxon>Bacteria</taxon>
        <taxon>Bacillati</taxon>
        <taxon>Actinomycetota</taxon>
        <taxon>Actinomycetes</taxon>
        <taxon>Pseudonocardiales</taxon>
        <taxon>Pseudonocardiaceae</taxon>
        <taxon>Amycolatopsis</taxon>
    </lineage>
</organism>
<gene>
    <name evidence="1" type="ORF">LCL61_28705</name>
</gene>
<evidence type="ECO:0000313" key="1">
    <source>
        <dbReference type="EMBL" id="WYW19532.1"/>
    </source>
</evidence>
<protein>
    <submittedName>
        <fullName evidence="1">Uncharacterized protein</fullName>
    </submittedName>
</protein>